<protein>
    <recommendedName>
        <fullName evidence="7">Glutamate-1-semialdehyde 2,1-aminomutase</fullName>
        <shortName evidence="7">GSA</shortName>
        <ecNumber evidence="7">5.4.3.8</ecNumber>
    </recommendedName>
    <alternativeName>
        <fullName evidence="7">Glutamate-1-semialdehyde aminotransferase</fullName>
        <shortName evidence="7">GSA-AT</shortName>
    </alternativeName>
</protein>
<dbReference type="STRING" id="683125.SAMN05660206_107103"/>
<dbReference type="GO" id="GO:0005737">
    <property type="term" value="C:cytoplasm"/>
    <property type="evidence" value="ECO:0007669"/>
    <property type="project" value="UniProtKB-SubCell"/>
</dbReference>
<dbReference type="InterPro" id="IPR049704">
    <property type="entry name" value="Aminotrans_3_PPA_site"/>
</dbReference>
<dbReference type="EC" id="5.4.3.8" evidence="7"/>
<dbReference type="InterPro" id="IPR004639">
    <property type="entry name" value="4pyrrol_synth_GluAld_NH2Trfase"/>
</dbReference>
<dbReference type="Gene3D" id="3.40.640.10">
    <property type="entry name" value="Type I PLP-dependent aspartate aminotransferase-like (Major domain)"/>
    <property type="match status" value="1"/>
</dbReference>
<evidence type="ECO:0000256" key="6">
    <source>
        <dbReference type="ARBA" id="ARBA00023244"/>
    </source>
</evidence>
<comment type="pathway">
    <text evidence="2">Porphyrin-containing compound metabolism; protoporphyrin-IX biosynthesis; 5-aminolevulinate from L-glutamyl-tRNA(Glu): step 2/2.</text>
</comment>
<keyword evidence="5 7" id="KW-0413">Isomerase</keyword>
<comment type="cofactor">
    <cofactor evidence="1 7">
        <name>pyridoxal 5'-phosphate</name>
        <dbReference type="ChEBI" id="CHEBI:597326"/>
    </cofactor>
</comment>
<dbReference type="GO" id="GO:0042286">
    <property type="term" value="F:glutamate-1-semialdehyde 2,1-aminomutase activity"/>
    <property type="evidence" value="ECO:0007669"/>
    <property type="project" value="UniProtKB-UniRule"/>
</dbReference>
<dbReference type="PROSITE" id="PS00600">
    <property type="entry name" value="AA_TRANSFER_CLASS_3"/>
    <property type="match status" value="1"/>
</dbReference>
<dbReference type="Pfam" id="PF00202">
    <property type="entry name" value="Aminotran_3"/>
    <property type="match status" value="1"/>
</dbReference>
<feature type="modified residue" description="N6-(pyridoxal phosphate)lysine" evidence="7">
    <location>
        <position position="314"/>
    </location>
</feature>
<dbReference type="GO" id="GO:0030170">
    <property type="term" value="F:pyridoxal phosphate binding"/>
    <property type="evidence" value="ECO:0007669"/>
    <property type="project" value="InterPro"/>
</dbReference>
<sequence length="477" mass="52615">MQPVPAVAEALFRLKPLTGKTTLTGKTESFFLFRNTHIAILKKHMSDISREKSAELFEKAKNYFPGGVNSPVRAFKSVYGTPLFIERGDKAHLWDADGNEFIDFCCSWGPLILGHNNPQIREAVAEQLYKGLSFGAPTRLENELADLILSNNTYIEKLRFVSSGTEAVMSAIRLARGYTKRDKIVKFEGCYHGHSDSLLVKAGSGLVTFGETSSAGVPKAFADETIVIALNDKEALTEVFSRFKDQIAAVIIEGIPANNGLLLQDKDYMHYLRAITQEQGSLLILDEVITGFRLGFQGAAHYYGIRPDILTYGKIIGGGMPVGAYGASKEIMAHISPDGGVYQAGTLSGNPVAMAAGIAALSILNQPDFYQKLEQTTQDFVNTLRAYIEEHQYEVKIFTVGSIFWFAFTTAESIKRADEIDPASMEKYKIMHRELLNRGIYFGPSGYEVGFISAAHSTEDLQKTIQALKEALDVVFQ</sequence>
<evidence type="ECO:0000256" key="4">
    <source>
        <dbReference type="ARBA" id="ARBA00022898"/>
    </source>
</evidence>
<evidence type="ECO:0000256" key="5">
    <source>
        <dbReference type="ARBA" id="ARBA00023235"/>
    </source>
</evidence>
<comment type="catalytic activity">
    <reaction evidence="7">
        <text>(S)-4-amino-5-oxopentanoate = 5-aminolevulinate</text>
        <dbReference type="Rhea" id="RHEA:14265"/>
        <dbReference type="ChEBI" id="CHEBI:57501"/>
        <dbReference type="ChEBI" id="CHEBI:356416"/>
        <dbReference type="EC" id="5.4.3.8"/>
    </reaction>
</comment>
<keyword evidence="6 7" id="KW-0627">Porphyrin biosynthesis</keyword>
<comment type="similarity">
    <text evidence="3 7">Belongs to the class-III pyridoxal-phosphate-dependent aminotransferase family. HemL subfamily.</text>
</comment>
<dbReference type="InterPro" id="IPR015424">
    <property type="entry name" value="PyrdxlP-dep_Trfase"/>
</dbReference>
<evidence type="ECO:0000313" key="8">
    <source>
        <dbReference type="EMBL" id="SFS93694.1"/>
    </source>
</evidence>
<gene>
    <name evidence="7" type="primary">hemL</name>
    <name evidence="8" type="ORF">SAMN05660206_107103</name>
</gene>
<dbReference type="CDD" id="cd00610">
    <property type="entry name" value="OAT_like"/>
    <property type="match status" value="1"/>
</dbReference>
<reference evidence="8 9" key="1">
    <citation type="submission" date="2016-10" db="EMBL/GenBank/DDBJ databases">
        <authorList>
            <person name="de Groot N.N."/>
        </authorList>
    </citation>
    <scope>NUCLEOTIDE SEQUENCE [LARGE SCALE GENOMIC DNA]</scope>
    <source>
        <strain evidence="8 9">DSM 22789</strain>
    </source>
</reference>
<dbReference type="HAMAP" id="MF_00375">
    <property type="entry name" value="HemL_aminotrans_3"/>
    <property type="match status" value="1"/>
</dbReference>
<evidence type="ECO:0000256" key="7">
    <source>
        <dbReference type="HAMAP-Rule" id="MF_00375"/>
    </source>
</evidence>
<evidence type="ECO:0000313" key="9">
    <source>
        <dbReference type="Proteomes" id="UP000198785"/>
    </source>
</evidence>
<keyword evidence="9" id="KW-1185">Reference proteome</keyword>
<dbReference type="GO" id="GO:0008483">
    <property type="term" value="F:transaminase activity"/>
    <property type="evidence" value="ECO:0007669"/>
    <property type="project" value="InterPro"/>
</dbReference>
<evidence type="ECO:0000256" key="3">
    <source>
        <dbReference type="ARBA" id="ARBA00008981"/>
    </source>
</evidence>
<keyword evidence="7" id="KW-0963">Cytoplasm</keyword>
<comment type="subcellular location">
    <subcellularLocation>
        <location evidence="7">Cytoplasm</location>
    </subcellularLocation>
</comment>
<evidence type="ECO:0000256" key="2">
    <source>
        <dbReference type="ARBA" id="ARBA00004819"/>
    </source>
</evidence>
<evidence type="ECO:0000256" key="1">
    <source>
        <dbReference type="ARBA" id="ARBA00001933"/>
    </source>
</evidence>
<dbReference type="NCBIfam" id="TIGR00713">
    <property type="entry name" value="hemL"/>
    <property type="match status" value="1"/>
</dbReference>
<organism evidence="8 9">
    <name type="scientific">Sphingobacterium wenxiniae</name>
    <dbReference type="NCBI Taxonomy" id="683125"/>
    <lineage>
        <taxon>Bacteria</taxon>
        <taxon>Pseudomonadati</taxon>
        <taxon>Bacteroidota</taxon>
        <taxon>Sphingobacteriia</taxon>
        <taxon>Sphingobacteriales</taxon>
        <taxon>Sphingobacteriaceae</taxon>
        <taxon>Sphingobacterium</taxon>
    </lineage>
</organism>
<dbReference type="InterPro" id="IPR015421">
    <property type="entry name" value="PyrdxlP-dep_Trfase_major"/>
</dbReference>
<dbReference type="PANTHER" id="PTHR43713">
    <property type="entry name" value="GLUTAMATE-1-SEMIALDEHYDE 2,1-AMINOMUTASE"/>
    <property type="match status" value="1"/>
</dbReference>
<dbReference type="UniPathway" id="UPA00251">
    <property type="reaction ID" value="UER00317"/>
</dbReference>
<dbReference type="PANTHER" id="PTHR43713:SF3">
    <property type="entry name" value="GLUTAMATE-1-SEMIALDEHYDE 2,1-AMINOMUTASE 1, CHLOROPLASTIC-RELATED"/>
    <property type="match status" value="1"/>
</dbReference>
<keyword evidence="4 7" id="KW-0663">Pyridoxal phosphate</keyword>
<dbReference type="SUPFAM" id="SSF53383">
    <property type="entry name" value="PLP-dependent transferases"/>
    <property type="match status" value="1"/>
</dbReference>
<proteinExistence type="inferred from homology"/>
<dbReference type="GO" id="GO:0006782">
    <property type="term" value="P:protoporphyrinogen IX biosynthetic process"/>
    <property type="evidence" value="ECO:0007669"/>
    <property type="project" value="UniProtKB-UniRule"/>
</dbReference>
<comment type="subunit">
    <text evidence="7">Homodimer.</text>
</comment>
<dbReference type="InterPro" id="IPR005814">
    <property type="entry name" value="Aminotrans_3"/>
</dbReference>
<accession>A0A1I6TX30</accession>
<dbReference type="NCBIfam" id="NF000818">
    <property type="entry name" value="PRK00062.1"/>
    <property type="match status" value="1"/>
</dbReference>
<dbReference type="FunFam" id="3.40.640.10:FF:000021">
    <property type="entry name" value="Glutamate-1-semialdehyde 2,1-aminomutase"/>
    <property type="match status" value="1"/>
</dbReference>
<dbReference type="EMBL" id="FOZZ01000007">
    <property type="protein sequence ID" value="SFS93694.1"/>
    <property type="molecule type" value="Genomic_DNA"/>
</dbReference>
<dbReference type="Proteomes" id="UP000198785">
    <property type="component" value="Unassembled WGS sequence"/>
</dbReference>
<dbReference type="InterPro" id="IPR015422">
    <property type="entry name" value="PyrdxlP-dep_Trfase_small"/>
</dbReference>
<name>A0A1I6TX30_9SPHI</name>
<dbReference type="Gene3D" id="3.90.1150.10">
    <property type="entry name" value="Aspartate Aminotransferase, domain 1"/>
    <property type="match status" value="1"/>
</dbReference>
<dbReference type="AlphaFoldDB" id="A0A1I6TX30"/>